<dbReference type="InterPro" id="IPR012340">
    <property type="entry name" value="NA-bd_OB-fold"/>
</dbReference>
<accession>A0A2G8KEQ5</accession>
<evidence type="ECO:0000313" key="1">
    <source>
        <dbReference type="EMBL" id="PIK46449.1"/>
    </source>
</evidence>
<dbReference type="Gene3D" id="3.60.10.10">
    <property type="entry name" value="Endonuclease/exonuclease/phosphatase"/>
    <property type="match status" value="1"/>
</dbReference>
<protein>
    <submittedName>
        <fullName evidence="1">Uncharacterized protein</fullName>
    </submittedName>
</protein>
<dbReference type="AlphaFoldDB" id="A0A2G8KEQ5"/>
<dbReference type="InterPro" id="IPR036691">
    <property type="entry name" value="Endo/exonu/phosph_ase_sf"/>
</dbReference>
<dbReference type="EMBL" id="MRZV01000644">
    <property type="protein sequence ID" value="PIK46449.1"/>
    <property type="molecule type" value="Genomic_DNA"/>
</dbReference>
<dbReference type="Proteomes" id="UP000230750">
    <property type="component" value="Unassembled WGS sequence"/>
</dbReference>
<dbReference type="Gene3D" id="2.40.50.140">
    <property type="entry name" value="Nucleic acid-binding proteins"/>
    <property type="match status" value="1"/>
</dbReference>
<dbReference type="InterPro" id="IPR051055">
    <property type="entry name" value="PIF1_helicase"/>
</dbReference>
<dbReference type="SUPFAM" id="SSF50249">
    <property type="entry name" value="Nucleic acid-binding proteins"/>
    <property type="match status" value="1"/>
</dbReference>
<dbReference type="STRING" id="307972.A0A2G8KEQ5"/>
<dbReference type="SUPFAM" id="SSF52540">
    <property type="entry name" value="P-loop containing nucleoside triphosphate hydrolases"/>
    <property type="match status" value="1"/>
</dbReference>
<proteinExistence type="predicted"/>
<dbReference type="PANTHER" id="PTHR47642">
    <property type="entry name" value="ATP-DEPENDENT DNA HELICASE"/>
    <property type="match status" value="1"/>
</dbReference>
<dbReference type="SUPFAM" id="SSF56219">
    <property type="entry name" value="DNase I-like"/>
    <property type="match status" value="1"/>
</dbReference>
<sequence length="486" mass="54160">MGLFTELSLGIDQRVDLCLNVSVEDGMINGATGIIKYVDNVHDIHIIWIQFDDISVGKACRHAKKELYNSKIAPSWTPISQIGRQFRIGHNKNAQVMRKQFPLRPATAKTVHRCQGDTMKEIVVDMSGARSQCHIHYVALSRVTSLNGLYVLHLNPAKINEEVEDLRSTRYLKINSQPIDGNTTIIHQNTRSLRKHISDIVHDTTITSADILLFTECHLSEAVTNDELYIEGFTLFKNIPSHAPVSNSPYGTVIYTKNNITTLSELTLNINNVEITLSKKKTLAGSLQIAVVYRSKKMANLKDIFEQKGRTGPYPKPIKVKVCAKAKFQTNTDSTNSSQLTVFGVADNSSAAKALVYGEEKLVNFIVGNTILIINANVKTQIDKCIIITKQTKVIKTSSISVDEQIQTQAERLANPPPADNVKLQEIHISPAKKIVSVEGQIISQELVRTVQVKASPVKIRNISLQDATGTCRVTLWRDQAERNWM</sequence>
<gene>
    <name evidence="1" type="ORF">BSL78_16696</name>
</gene>
<dbReference type="OrthoDB" id="6152543at2759"/>
<evidence type="ECO:0000313" key="2">
    <source>
        <dbReference type="Proteomes" id="UP000230750"/>
    </source>
</evidence>
<comment type="caution">
    <text evidence="1">The sequence shown here is derived from an EMBL/GenBank/DDBJ whole genome shotgun (WGS) entry which is preliminary data.</text>
</comment>
<name>A0A2G8KEQ5_STIJA</name>
<dbReference type="InterPro" id="IPR027417">
    <property type="entry name" value="P-loop_NTPase"/>
</dbReference>
<keyword evidence="2" id="KW-1185">Reference proteome</keyword>
<dbReference type="PANTHER" id="PTHR47642:SF5">
    <property type="entry name" value="ATP-DEPENDENT DNA HELICASE"/>
    <property type="match status" value="1"/>
</dbReference>
<reference evidence="1 2" key="1">
    <citation type="journal article" date="2017" name="PLoS Biol.">
        <title>The sea cucumber genome provides insights into morphological evolution and visceral regeneration.</title>
        <authorList>
            <person name="Zhang X."/>
            <person name="Sun L."/>
            <person name="Yuan J."/>
            <person name="Sun Y."/>
            <person name="Gao Y."/>
            <person name="Zhang L."/>
            <person name="Li S."/>
            <person name="Dai H."/>
            <person name="Hamel J.F."/>
            <person name="Liu C."/>
            <person name="Yu Y."/>
            <person name="Liu S."/>
            <person name="Lin W."/>
            <person name="Guo K."/>
            <person name="Jin S."/>
            <person name="Xu P."/>
            <person name="Storey K.B."/>
            <person name="Huan P."/>
            <person name="Zhang T."/>
            <person name="Zhou Y."/>
            <person name="Zhang J."/>
            <person name="Lin C."/>
            <person name="Li X."/>
            <person name="Xing L."/>
            <person name="Huo D."/>
            <person name="Sun M."/>
            <person name="Wang L."/>
            <person name="Mercier A."/>
            <person name="Li F."/>
            <person name="Yang H."/>
            <person name="Xiang J."/>
        </authorList>
    </citation>
    <scope>NUCLEOTIDE SEQUENCE [LARGE SCALE GENOMIC DNA]</scope>
    <source>
        <strain evidence="1">Shaxun</strain>
        <tissue evidence="1">Muscle</tissue>
    </source>
</reference>
<organism evidence="1 2">
    <name type="scientific">Stichopus japonicus</name>
    <name type="common">Sea cucumber</name>
    <dbReference type="NCBI Taxonomy" id="307972"/>
    <lineage>
        <taxon>Eukaryota</taxon>
        <taxon>Metazoa</taxon>
        <taxon>Echinodermata</taxon>
        <taxon>Eleutherozoa</taxon>
        <taxon>Echinozoa</taxon>
        <taxon>Holothuroidea</taxon>
        <taxon>Aspidochirotacea</taxon>
        <taxon>Aspidochirotida</taxon>
        <taxon>Stichopodidae</taxon>
        <taxon>Apostichopus</taxon>
    </lineage>
</organism>